<dbReference type="EMBL" id="BMXK01000001">
    <property type="protein sequence ID" value="GHC99361.1"/>
    <property type="molecule type" value="Genomic_DNA"/>
</dbReference>
<evidence type="ECO:0000256" key="6">
    <source>
        <dbReference type="HAMAP-Rule" id="MF_00313"/>
    </source>
</evidence>
<dbReference type="PANTHER" id="PTHR12544">
    <property type="entry name" value="GLUTAMINASE"/>
    <property type="match status" value="1"/>
</dbReference>
<evidence type="ECO:0000256" key="4">
    <source>
        <dbReference type="ARBA" id="ARBA00022801"/>
    </source>
</evidence>
<dbReference type="InterPro" id="IPR002645">
    <property type="entry name" value="STAS_dom"/>
</dbReference>
<evidence type="ECO:0000256" key="3">
    <source>
        <dbReference type="ARBA" id="ARBA00012918"/>
    </source>
</evidence>
<dbReference type="InterPro" id="IPR036513">
    <property type="entry name" value="STAS_dom_sf"/>
</dbReference>
<dbReference type="SUPFAM" id="SSF56601">
    <property type="entry name" value="beta-lactamase/transpeptidase-like"/>
    <property type="match status" value="1"/>
</dbReference>
<feature type="binding site" evidence="6">
    <location>
        <position position="165"/>
    </location>
    <ligand>
        <name>substrate</name>
    </ligand>
</feature>
<gene>
    <name evidence="6 8" type="primary">glsA</name>
    <name evidence="8" type="ORF">GCM10008096_01420</name>
</gene>
<dbReference type="Proteomes" id="UP000642819">
    <property type="component" value="Unassembled WGS sequence"/>
</dbReference>
<dbReference type="EC" id="3.5.1.2" evidence="3 6"/>
<comment type="similarity">
    <text evidence="1 6">Belongs to the glutaminase family.</text>
</comment>
<dbReference type="NCBIfam" id="TIGR03814">
    <property type="entry name" value="Gln_ase"/>
    <property type="match status" value="1"/>
</dbReference>
<dbReference type="SUPFAM" id="SSF52091">
    <property type="entry name" value="SpoIIaa-like"/>
    <property type="match status" value="1"/>
</dbReference>
<evidence type="ECO:0000259" key="7">
    <source>
        <dbReference type="PROSITE" id="PS50801"/>
    </source>
</evidence>
<keyword evidence="6" id="KW-0007">Acetylation</keyword>
<dbReference type="Pfam" id="PF04960">
    <property type="entry name" value="Glutaminase"/>
    <property type="match status" value="1"/>
</dbReference>
<accession>A0ABQ3GB18</accession>
<name>A0ABQ3GB18_9MICC</name>
<comment type="caution">
    <text evidence="8">The sequence shown here is derived from an EMBL/GenBank/DDBJ whole genome shotgun (WGS) entry which is preliminary data.</text>
</comment>
<feature type="binding site" evidence="6">
    <location>
        <position position="189"/>
    </location>
    <ligand>
        <name>substrate</name>
    </ligand>
</feature>
<dbReference type="HAMAP" id="MF_00313">
    <property type="entry name" value="Glutaminase"/>
    <property type="match status" value="1"/>
</dbReference>
<feature type="binding site" evidence="6">
    <location>
        <position position="241"/>
    </location>
    <ligand>
        <name>substrate</name>
    </ligand>
</feature>
<dbReference type="PROSITE" id="PS50801">
    <property type="entry name" value="STAS"/>
    <property type="match status" value="1"/>
</dbReference>
<protein>
    <recommendedName>
        <fullName evidence="3 6">Glutaminase</fullName>
        <ecNumber evidence="3 6">3.5.1.2</ecNumber>
    </recommendedName>
</protein>
<dbReference type="PANTHER" id="PTHR12544:SF29">
    <property type="entry name" value="GLUTAMINASE"/>
    <property type="match status" value="1"/>
</dbReference>
<dbReference type="InterPro" id="IPR015868">
    <property type="entry name" value="Glutaminase"/>
</dbReference>
<sequence length="425" mass="45637">MRSPIPDYLAEVLEEVRGDERGDVADYIPELARANPDLTAIALATVEGSVYCVGEAGREFSIQSMSKPFTYSLALGDQGFDDVAARIGVEPSGEAFNEISLEAGTGRPLNPMINAGAIAAHSLVRASSTAERDRRVLEHYSAFAGRELGVAEEVFESEQSTGHRNLGLGHLMKAFGIIDDDPVDVVNGYIRQCSVSVTVRDLAHMAATLANAGVQPVTGERVVRADVVRHVLSVMTSCGMYDAAGDWLTTVGIPAKSGVAGGIIGVLPGQVGVAVFSPRLDVHGNSVRGIRVMERLSRDLGMHLMEATRPSRSAIRDHRVESVRGEDVTVYELQGDLVFVSTESLIRHAVENPPSTRIVVFDLHRVDEISDVARKMSAEAARRMKLDGHRVVLVDPNGVLPSFDLGDGTTPEYSSSIADIDVSPR</sequence>
<feature type="domain" description="STAS" evidence="7">
    <location>
        <begin position="318"/>
        <end position="397"/>
    </location>
</feature>
<evidence type="ECO:0000313" key="8">
    <source>
        <dbReference type="EMBL" id="GHC99361.1"/>
    </source>
</evidence>
<dbReference type="InterPro" id="IPR012338">
    <property type="entry name" value="Beta-lactam/transpept-like"/>
</dbReference>
<feature type="binding site" evidence="6">
    <location>
        <position position="158"/>
    </location>
    <ligand>
        <name>substrate</name>
    </ligand>
</feature>
<feature type="binding site" evidence="6">
    <location>
        <position position="114"/>
    </location>
    <ligand>
        <name>substrate</name>
    </ligand>
</feature>
<reference evidence="9" key="1">
    <citation type="journal article" date="2019" name="Int. J. Syst. Evol. Microbiol.">
        <title>The Global Catalogue of Microorganisms (GCM) 10K type strain sequencing project: providing services to taxonomists for standard genome sequencing and annotation.</title>
        <authorList>
            <consortium name="The Broad Institute Genomics Platform"/>
            <consortium name="The Broad Institute Genome Sequencing Center for Infectious Disease"/>
            <person name="Wu L."/>
            <person name="Ma J."/>
        </authorList>
    </citation>
    <scope>NUCLEOTIDE SEQUENCE [LARGE SCALE GENOMIC DNA]</scope>
    <source>
        <strain evidence="9">KCTC 19466</strain>
    </source>
</reference>
<organism evidence="8 9">
    <name type="scientific">Zhihengliuella salsuginis</name>
    <dbReference type="NCBI Taxonomy" id="578222"/>
    <lineage>
        <taxon>Bacteria</taxon>
        <taxon>Bacillati</taxon>
        <taxon>Actinomycetota</taxon>
        <taxon>Actinomycetes</taxon>
        <taxon>Micrococcales</taxon>
        <taxon>Micrococcaceae</taxon>
        <taxon>Zhihengliuella</taxon>
    </lineage>
</organism>
<comment type="catalytic activity">
    <reaction evidence="5 6">
        <text>L-glutamine + H2O = L-glutamate + NH4(+)</text>
        <dbReference type="Rhea" id="RHEA:15889"/>
        <dbReference type="ChEBI" id="CHEBI:15377"/>
        <dbReference type="ChEBI" id="CHEBI:28938"/>
        <dbReference type="ChEBI" id="CHEBI:29985"/>
        <dbReference type="ChEBI" id="CHEBI:58359"/>
        <dbReference type="EC" id="3.5.1.2"/>
    </reaction>
</comment>
<keyword evidence="4 6" id="KW-0378">Hydrolase</keyword>
<evidence type="ECO:0000256" key="1">
    <source>
        <dbReference type="ARBA" id="ARBA00011076"/>
    </source>
</evidence>
<dbReference type="Gene3D" id="3.30.750.24">
    <property type="entry name" value="STAS domain"/>
    <property type="match status" value="1"/>
</dbReference>
<evidence type="ECO:0000256" key="5">
    <source>
        <dbReference type="ARBA" id="ARBA00049534"/>
    </source>
</evidence>
<keyword evidence="9" id="KW-1185">Reference proteome</keyword>
<feature type="binding site" evidence="6">
    <location>
        <position position="259"/>
    </location>
    <ligand>
        <name>substrate</name>
    </ligand>
</feature>
<evidence type="ECO:0000256" key="2">
    <source>
        <dbReference type="ARBA" id="ARBA00011881"/>
    </source>
</evidence>
<evidence type="ECO:0000313" key="9">
    <source>
        <dbReference type="Proteomes" id="UP000642819"/>
    </source>
</evidence>
<dbReference type="RefSeq" id="WP_189348187.1">
    <property type="nucleotide sequence ID" value="NZ_BMXK01000001.1"/>
</dbReference>
<proteinExistence type="inferred from homology"/>
<dbReference type="Gene3D" id="3.40.710.10">
    <property type="entry name" value="DD-peptidase/beta-lactamase superfamily"/>
    <property type="match status" value="1"/>
</dbReference>
<feature type="binding site" evidence="6">
    <location>
        <position position="64"/>
    </location>
    <ligand>
        <name>substrate</name>
    </ligand>
</feature>
<dbReference type="NCBIfam" id="NF002134">
    <property type="entry name" value="PRK00971.1-4"/>
    <property type="match status" value="1"/>
</dbReference>
<comment type="subunit">
    <text evidence="2 6">Homotetramer.</text>
</comment>